<evidence type="ECO:0000259" key="4">
    <source>
        <dbReference type="PROSITE" id="PS51078"/>
    </source>
</evidence>
<dbReference type="PANTHER" id="PTHR30136">
    <property type="entry name" value="HELIX-TURN-HELIX TRANSCRIPTIONAL REGULATOR, ICLR FAMILY"/>
    <property type="match status" value="1"/>
</dbReference>
<dbReference type="InterPro" id="IPR036390">
    <property type="entry name" value="WH_DNA-bd_sf"/>
</dbReference>
<dbReference type="Gene3D" id="3.30.450.40">
    <property type="match status" value="1"/>
</dbReference>
<organism evidence="5 6">
    <name type="scientific">Pseudonocardia xishanensis</name>
    <dbReference type="NCBI Taxonomy" id="630995"/>
    <lineage>
        <taxon>Bacteria</taxon>
        <taxon>Bacillati</taxon>
        <taxon>Actinomycetota</taxon>
        <taxon>Actinomycetes</taxon>
        <taxon>Pseudonocardiales</taxon>
        <taxon>Pseudonocardiaceae</taxon>
        <taxon>Pseudonocardia</taxon>
    </lineage>
</organism>
<dbReference type="PANTHER" id="PTHR30136:SF35">
    <property type="entry name" value="HTH-TYPE TRANSCRIPTIONAL REGULATOR RV1719"/>
    <property type="match status" value="1"/>
</dbReference>
<evidence type="ECO:0000256" key="3">
    <source>
        <dbReference type="ARBA" id="ARBA00023163"/>
    </source>
</evidence>
<keyword evidence="1" id="KW-0805">Transcription regulation</keyword>
<dbReference type="PROSITE" id="PS51078">
    <property type="entry name" value="ICLR_ED"/>
    <property type="match status" value="1"/>
</dbReference>
<sequence>MSVDDAPGSAKHRLLVLGKITEILDAFSLDRPVLTLGEIQRLSGLPASTVQRLVANMVAEGLLDRAGDGIRIGVRMAYWAAPATRDVDVLELVQPVLRELRDETGETACFFRAEQRQRVCVAMAETRHALRREMYVGKVMPLHVGSAGRVILAWRPDLAEAVLEAPMPAFTEETITDPAELRAAVDQTRRDGFAVTVGERDDGASGLAAPVFDSAAELVGALALSGPTFRMPRERCEEWLDVLVSRAEQVIRTLGGRRPH</sequence>
<dbReference type="SUPFAM" id="SSF55781">
    <property type="entry name" value="GAF domain-like"/>
    <property type="match status" value="1"/>
</dbReference>
<dbReference type="Proteomes" id="UP001501598">
    <property type="component" value="Unassembled WGS sequence"/>
</dbReference>
<feature type="domain" description="IclR-ED" evidence="4">
    <location>
        <begin position="75"/>
        <end position="256"/>
    </location>
</feature>
<evidence type="ECO:0000256" key="2">
    <source>
        <dbReference type="ARBA" id="ARBA00023125"/>
    </source>
</evidence>
<keyword evidence="6" id="KW-1185">Reference proteome</keyword>
<keyword evidence="2" id="KW-0238">DNA-binding</keyword>
<dbReference type="SMART" id="SM00346">
    <property type="entry name" value="HTH_ICLR"/>
    <property type="match status" value="1"/>
</dbReference>
<reference evidence="6" key="1">
    <citation type="journal article" date="2019" name="Int. J. Syst. Evol. Microbiol.">
        <title>The Global Catalogue of Microorganisms (GCM) 10K type strain sequencing project: providing services to taxonomists for standard genome sequencing and annotation.</title>
        <authorList>
            <consortium name="The Broad Institute Genomics Platform"/>
            <consortium name="The Broad Institute Genome Sequencing Center for Infectious Disease"/>
            <person name="Wu L."/>
            <person name="Ma J."/>
        </authorList>
    </citation>
    <scope>NUCLEOTIDE SEQUENCE [LARGE SCALE GENOMIC DNA]</scope>
    <source>
        <strain evidence="6">JCM 17906</strain>
    </source>
</reference>
<gene>
    <name evidence="5" type="ORF">GCM10023175_28030</name>
</gene>
<protein>
    <submittedName>
        <fullName evidence="5">IclR family transcriptional regulator</fullName>
    </submittedName>
</protein>
<proteinExistence type="predicted"/>
<dbReference type="InterPro" id="IPR036388">
    <property type="entry name" value="WH-like_DNA-bd_sf"/>
</dbReference>
<dbReference type="Pfam" id="PF09339">
    <property type="entry name" value="HTH_IclR"/>
    <property type="match status" value="1"/>
</dbReference>
<comment type="caution">
    <text evidence="5">The sequence shown here is derived from an EMBL/GenBank/DDBJ whole genome shotgun (WGS) entry which is preliminary data.</text>
</comment>
<keyword evidence="3" id="KW-0804">Transcription</keyword>
<accession>A0ABP8RS66</accession>
<dbReference type="RefSeq" id="WP_345417174.1">
    <property type="nucleotide sequence ID" value="NZ_BAABGT010000032.1"/>
</dbReference>
<dbReference type="SUPFAM" id="SSF46785">
    <property type="entry name" value="Winged helix' DNA-binding domain"/>
    <property type="match status" value="1"/>
</dbReference>
<evidence type="ECO:0000256" key="1">
    <source>
        <dbReference type="ARBA" id="ARBA00023015"/>
    </source>
</evidence>
<evidence type="ECO:0000313" key="6">
    <source>
        <dbReference type="Proteomes" id="UP001501598"/>
    </source>
</evidence>
<dbReference type="InterPro" id="IPR014757">
    <property type="entry name" value="Tscrpt_reg_IclR_C"/>
</dbReference>
<dbReference type="Gene3D" id="1.10.10.10">
    <property type="entry name" value="Winged helix-like DNA-binding domain superfamily/Winged helix DNA-binding domain"/>
    <property type="match status" value="1"/>
</dbReference>
<dbReference type="Pfam" id="PF01614">
    <property type="entry name" value="IclR_C"/>
    <property type="match status" value="1"/>
</dbReference>
<dbReference type="InterPro" id="IPR050707">
    <property type="entry name" value="HTH_MetabolicPath_Reg"/>
</dbReference>
<evidence type="ECO:0000313" key="5">
    <source>
        <dbReference type="EMBL" id="GAA4546250.1"/>
    </source>
</evidence>
<dbReference type="InterPro" id="IPR029016">
    <property type="entry name" value="GAF-like_dom_sf"/>
</dbReference>
<dbReference type="InterPro" id="IPR005471">
    <property type="entry name" value="Tscrpt_reg_IclR_N"/>
</dbReference>
<dbReference type="EMBL" id="BAABGT010000032">
    <property type="protein sequence ID" value="GAA4546250.1"/>
    <property type="molecule type" value="Genomic_DNA"/>
</dbReference>
<name>A0ABP8RS66_9PSEU</name>